<dbReference type="RefSeq" id="WP_101359507.1">
    <property type="nucleotide sequence ID" value="NZ_NKXO01000041.1"/>
</dbReference>
<feature type="region of interest" description="Disordered" evidence="1">
    <location>
        <begin position="934"/>
        <end position="1020"/>
    </location>
</feature>
<dbReference type="PANTHER" id="PTHR30441:SF8">
    <property type="entry name" value="DUF748 DOMAIN-CONTAINING PROTEIN"/>
    <property type="match status" value="1"/>
</dbReference>
<feature type="domain" description="AsmA" evidence="2">
    <location>
        <begin position="1"/>
        <end position="227"/>
    </location>
</feature>
<dbReference type="InterPro" id="IPR007844">
    <property type="entry name" value="AsmA"/>
</dbReference>
<dbReference type="PANTHER" id="PTHR30441">
    <property type="entry name" value="DUF748 DOMAIN-CONTAINING PROTEIN"/>
    <property type="match status" value="1"/>
</dbReference>
<dbReference type="InterPro" id="IPR052894">
    <property type="entry name" value="AsmA-related"/>
</dbReference>
<dbReference type="OrthoDB" id="596403at2"/>
<reference evidence="3 4" key="1">
    <citation type="submission" date="2017-06" db="EMBL/GenBank/DDBJ databases">
        <title>Raineya orbicola gen. nov., sp. nov. a slightly thermophilic bacterium of the phylum Bacteroidetes and the description of Raineyaceae fam. nov.</title>
        <authorList>
            <person name="Albuquerque L."/>
            <person name="Polonia A.R.M."/>
            <person name="Barroso C."/>
            <person name="Froufe H.J.C."/>
            <person name="Lage O."/>
            <person name="Lobo-Da-Cunha A."/>
            <person name="Egas C."/>
            <person name="Da Costa M.S."/>
        </authorList>
    </citation>
    <scope>NUCLEOTIDE SEQUENCE [LARGE SCALE GENOMIC DNA]</scope>
    <source>
        <strain evidence="3 4">SPSPC-11</strain>
    </source>
</reference>
<dbReference type="Proteomes" id="UP000233387">
    <property type="component" value="Unassembled WGS sequence"/>
</dbReference>
<dbReference type="EMBL" id="NKXO01000041">
    <property type="protein sequence ID" value="PKQ66855.1"/>
    <property type="molecule type" value="Genomic_DNA"/>
</dbReference>
<protein>
    <submittedName>
        <fullName evidence="3">AsmA-like C-terminal region</fullName>
    </submittedName>
</protein>
<feature type="compositionally biased region" description="Basic and acidic residues" evidence="1">
    <location>
        <begin position="934"/>
        <end position="1011"/>
    </location>
</feature>
<dbReference type="AlphaFoldDB" id="A0A2N3I999"/>
<accession>A0A2N3I999</accession>
<proteinExistence type="predicted"/>
<evidence type="ECO:0000313" key="4">
    <source>
        <dbReference type="Proteomes" id="UP000233387"/>
    </source>
</evidence>
<gene>
    <name evidence="3" type="ORF">Rain11_2243</name>
</gene>
<organism evidence="3 4">
    <name type="scientific">Raineya orbicola</name>
    <dbReference type="NCBI Taxonomy" id="2016530"/>
    <lineage>
        <taxon>Bacteria</taxon>
        <taxon>Pseudomonadati</taxon>
        <taxon>Bacteroidota</taxon>
        <taxon>Cytophagia</taxon>
        <taxon>Cytophagales</taxon>
        <taxon>Raineyaceae</taxon>
        <taxon>Raineya</taxon>
    </lineage>
</organism>
<name>A0A2N3I999_9BACT</name>
<keyword evidence="4" id="KW-1185">Reference proteome</keyword>
<comment type="caution">
    <text evidence="3">The sequence shown here is derived from an EMBL/GenBank/DDBJ whole genome shotgun (WGS) entry which is preliminary data.</text>
</comment>
<dbReference type="Pfam" id="PF05170">
    <property type="entry name" value="AsmA"/>
    <property type="match status" value="1"/>
</dbReference>
<evidence type="ECO:0000259" key="2">
    <source>
        <dbReference type="Pfam" id="PF05170"/>
    </source>
</evidence>
<dbReference type="GO" id="GO:0090313">
    <property type="term" value="P:regulation of protein targeting to membrane"/>
    <property type="evidence" value="ECO:0007669"/>
    <property type="project" value="TreeGrafter"/>
</dbReference>
<evidence type="ECO:0000313" key="3">
    <source>
        <dbReference type="EMBL" id="PKQ66855.1"/>
    </source>
</evidence>
<sequence length="1020" mass="113561">MKRILKKTLIGLGIFLVLLLGFAVAVPFLFKDKIKAEIDKQIALHVDAQVNFKAEDFSLSVFKNFPHITASLDNFSIVNNAPFKGDTLLSVGSFRITVDLWSLFGEKMKINRISLIKPRIFAKVNKEGKANWDIVRPQPIDTTKKIQDTTSKFSLAIQKWEIKEGTIIYDDRTLPMKAKIVNLNHIGSGNLQADVFDLGSETEIQKLSFEYAGTEYLTEKKLTADITLGMDLKQMKFTFKENTLQLNDFGLHFDGYVAMPDTNINMDIKFATTNKDFKALLSLVPGVYTENFKNIKADGKIGFSGEVKGTYNARQMPAFQLGLNVENGSFQYPAVPSPVNNINIDLKVATTDGNLENLIIDLKKFHIDFGQNPVDAVAYLKGLSQMDIKANAKAKLNLAELNKMFPMPGLTMSGIFSLDGNAQGIYDGKRMPTLNASMNLQNGYIKSAAFPEPLEKLNLQASARSDGSMKNSEFAVQNFTMSLQNEPFSASAIFRDFEDINFDIKAKGVVDLTKITKIYPLEGMKLQGRLTGDIASQGKMSYIEKSQYDKITNSGDIRMSGFVYETADMPLVKINDAHLQFNPKEMVLEKLEGSAGRSDLNLQGTLSDYLGYAFKNETIKGKFTFKSQKFDVNEWLTDSPTPTQPKPEDDVPLTVIPIPKNIDFLLNSTINEVVYDNLSIKNLQGDIIIKDGKLSLKEASCQTLGGDFVLNGTYDTQNEQKPKFDFDFGIKNLEIGEAAKAFNTLKYLAPVVQNVSGKFSTKFNLTGDLGQDMMPIFNSLTGEGVVTVVEGLIKDIPLLSKIADEIKMPELKSTKFADMLTTAKIKNGRFVVDPYDVKIDKYLVNVSGSNGITDGSLEYTLKMEVPAKQAGQALNQLVTSQLGANVSFDKVPLIISVGGTYAKPQIKVAVDKNNLKGEVKNLVDAKKEELKNQLQNELDKKKQEAEQKAKEEAERLRKEAEEKARAEADRLKKEAEEKAKAELEKIKNEKMKRQADSLKKLAEEKAKKGLKDNLPIKFPR</sequence>
<evidence type="ECO:0000256" key="1">
    <source>
        <dbReference type="SAM" id="MobiDB-lite"/>
    </source>
</evidence>
<dbReference type="GO" id="GO:0005886">
    <property type="term" value="C:plasma membrane"/>
    <property type="evidence" value="ECO:0007669"/>
    <property type="project" value="TreeGrafter"/>
</dbReference>